<protein>
    <recommendedName>
        <fullName evidence="1">Bacteriophage/plasmid primase P4 C-terminal domain-containing protein</fullName>
    </recommendedName>
</protein>
<evidence type="ECO:0000313" key="2">
    <source>
        <dbReference type="EMBL" id="SVD80780.1"/>
    </source>
</evidence>
<dbReference type="EMBL" id="UINC01174581">
    <property type="protein sequence ID" value="SVD80780.1"/>
    <property type="molecule type" value="Genomic_DNA"/>
</dbReference>
<name>A0A382YCF5_9ZZZZ</name>
<proteinExistence type="predicted"/>
<dbReference type="AlphaFoldDB" id="A0A382YCF5"/>
<feature type="non-terminal residue" evidence="2">
    <location>
        <position position="139"/>
    </location>
</feature>
<feature type="domain" description="Bacteriophage/plasmid primase P4 C-terminal" evidence="1">
    <location>
        <begin position="31"/>
        <end position="134"/>
    </location>
</feature>
<dbReference type="InterPro" id="IPR014818">
    <property type="entry name" value="Phage/plasmid_primase_P4_C"/>
</dbReference>
<accession>A0A382YCF5</accession>
<evidence type="ECO:0000259" key="1">
    <source>
        <dbReference type="Pfam" id="PF08706"/>
    </source>
</evidence>
<dbReference type="Pfam" id="PF08706">
    <property type="entry name" value="D5_N"/>
    <property type="match status" value="1"/>
</dbReference>
<reference evidence="2" key="1">
    <citation type="submission" date="2018-05" db="EMBL/GenBank/DDBJ databases">
        <authorList>
            <person name="Lanie J.A."/>
            <person name="Ng W.-L."/>
            <person name="Kazmierczak K.M."/>
            <person name="Andrzejewski T.M."/>
            <person name="Davidsen T.M."/>
            <person name="Wayne K.J."/>
            <person name="Tettelin H."/>
            <person name="Glass J.I."/>
            <person name="Rusch D."/>
            <person name="Podicherti R."/>
            <person name="Tsui H.-C.T."/>
            <person name="Winkler M.E."/>
        </authorList>
    </citation>
    <scope>NUCLEOTIDE SEQUENCE</scope>
</reference>
<sequence length="139" mass="16125">METEELKPPFDDWLVETERGYKVNKALLAKYVAYDEGGNLICVNQTFWKYSDGIWKREEDAHIKSRIHKEISNTEDALGCLTSALVEDVFKQLGLILLAPPEFKFNRKPMVLNFTNGTLDLNEGSFAEKHRRELYQNIQ</sequence>
<gene>
    <name evidence="2" type="ORF">METZ01_LOCUS433634</name>
</gene>
<organism evidence="2">
    <name type="scientific">marine metagenome</name>
    <dbReference type="NCBI Taxonomy" id="408172"/>
    <lineage>
        <taxon>unclassified sequences</taxon>
        <taxon>metagenomes</taxon>
        <taxon>ecological metagenomes</taxon>
    </lineage>
</organism>